<evidence type="ECO:0000313" key="10">
    <source>
        <dbReference type="Proteomes" id="UP000019438"/>
    </source>
</evidence>
<accession>A0AAN0REB6</accession>
<sequence>MEDVMQRTGEAQGISRPGSGGTGRREARTWRNLAVLILLLAGGGYAWKQGALTPLLARFSSDKASHPAAMPAPEVIVSTPLQRNVAGYAGFLGQFSARDKVELRAQVGGQLQEIHFTDGQIVHKGDLLFVIDPRPYEIKLAQANAQYQSAEARVTLAKVQLWRAQQLRHTDFGTAQTVDQRTADVNAALADLDQAKAAIRDAKLDLEFTHVIAPFTGRIGAHLVSVGSLVNGSRGGGASSTLMATLVSLDPVYLDFDMSESDYLAYARARQHGGNAAALPGPSSSLDQVEIMLGDEGAVSRHGRLDFIDNAMDRGSGTMHARATVPNADLFLVPGAFARLRLTVTPPAPVLLVPAAAVMQDQTSHIVMTVTADGTVRPKPVEIGPLEQGLRVIRSGLSPQDRVVIDGLMRAQPGMKVSAKPGEIRPVSSVPASTH</sequence>
<evidence type="ECO:0000256" key="2">
    <source>
        <dbReference type="ARBA" id="ARBA00009477"/>
    </source>
</evidence>
<comment type="subcellular location">
    <subcellularLocation>
        <location evidence="1">Cell envelope</location>
    </subcellularLocation>
</comment>
<dbReference type="GO" id="GO:0022857">
    <property type="term" value="F:transmembrane transporter activity"/>
    <property type="evidence" value="ECO:0007669"/>
    <property type="project" value="InterPro"/>
</dbReference>
<dbReference type="GO" id="GO:0005886">
    <property type="term" value="C:plasma membrane"/>
    <property type="evidence" value="ECO:0007669"/>
    <property type="project" value="TreeGrafter"/>
</dbReference>
<name>A0AAN0REB6_9PROT</name>
<feature type="domain" description="Multidrug resistance protein MdtA-like barrel-sandwich hybrid" evidence="6">
    <location>
        <begin position="100"/>
        <end position="231"/>
    </location>
</feature>
<dbReference type="Pfam" id="PF25876">
    <property type="entry name" value="HH_MFP_RND"/>
    <property type="match status" value="1"/>
</dbReference>
<feature type="domain" description="Multidrug resistance protein MdtA-like beta-barrel" evidence="7">
    <location>
        <begin position="251"/>
        <end position="345"/>
    </location>
</feature>
<dbReference type="EMBL" id="CP003181">
    <property type="protein sequence ID" value="AHJ63425.1"/>
    <property type="molecule type" value="Genomic_DNA"/>
</dbReference>
<dbReference type="PANTHER" id="PTHR30158:SF24">
    <property type="entry name" value="HLYD FAMILY SECRETION PROTEIN"/>
    <property type="match status" value="1"/>
</dbReference>
<reference evidence="10" key="1">
    <citation type="submission" date="2012-06" db="EMBL/GenBank/DDBJ databases">
        <title>Genome analysis of multiple Granulibacter bethesdensis isolates demonstrates substantial genome diversity.</title>
        <authorList>
            <person name="Greenberg D.E."/>
            <person name="Porcella S.F."/>
            <person name="Zarember K."/>
            <person name="Zelazny A.M."/>
            <person name="Bruno D."/>
            <person name="Martens C."/>
            <person name="Barbian K.D."/>
            <person name="Jaske E."/>
            <person name="Holland S.M."/>
        </authorList>
    </citation>
    <scope>NUCLEOTIDE SEQUENCE [LARGE SCALE GENOMIC DNA]</scope>
    <source>
        <strain evidence="10">CGDNIH3</strain>
    </source>
</reference>
<dbReference type="PANTHER" id="PTHR30158">
    <property type="entry name" value="ACRA/E-RELATED COMPONENT OF DRUG EFFLUX TRANSPORTER"/>
    <property type="match status" value="1"/>
</dbReference>
<evidence type="ECO:0000256" key="1">
    <source>
        <dbReference type="ARBA" id="ARBA00004196"/>
    </source>
</evidence>
<dbReference type="InterPro" id="IPR006143">
    <property type="entry name" value="RND_pump_MFP"/>
</dbReference>
<evidence type="ECO:0000259" key="7">
    <source>
        <dbReference type="Pfam" id="PF25944"/>
    </source>
</evidence>
<dbReference type="Gene3D" id="1.10.287.470">
    <property type="entry name" value="Helix hairpin bin"/>
    <property type="match status" value="1"/>
</dbReference>
<dbReference type="KEGG" id="gbc:GbCGDNIH3_1543"/>
<evidence type="ECO:0000256" key="3">
    <source>
        <dbReference type="SAM" id="MobiDB-lite"/>
    </source>
</evidence>
<dbReference type="GO" id="GO:0046677">
    <property type="term" value="P:response to antibiotic"/>
    <property type="evidence" value="ECO:0007669"/>
    <property type="project" value="TreeGrafter"/>
</dbReference>
<dbReference type="InterPro" id="IPR058626">
    <property type="entry name" value="MdtA-like_b-barrel"/>
</dbReference>
<dbReference type="InterPro" id="IPR058625">
    <property type="entry name" value="MdtA-like_BSH"/>
</dbReference>
<dbReference type="AlphaFoldDB" id="A0AAN0REB6"/>
<dbReference type="SUPFAM" id="SSF111369">
    <property type="entry name" value="HlyD-like secretion proteins"/>
    <property type="match status" value="1"/>
</dbReference>
<gene>
    <name evidence="9" type="ORF">GbCGDNIH3_1543</name>
</gene>
<proteinExistence type="inferred from homology"/>
<protein>
    <submittedName>
        <fullName evidence="9">Acriflavin resistance periplasmic protein</fullName>
    </submittedName>
</protein>
<evidence type="ECO:0000256" key="4">
    <source>
        <dbReference type="SAM" id="Phobius"/>
    </source>
</evidence>
<evidence type="ECO:0000259" key="8">
    <source>
        <dbReference type="Pfam" id="PF25967"/>
    </source>
</evidence>
<dbReference type="InterPro" id="IPR058624">
    <property type="entry name" value="MdtA-like_HH"/>
</dbReference>
<dbReference type="Pfam" id="PF25944">
    <property type="entry name" value="Beta-barrel_RND"/>
    <property type="match status" value="1"/>
</dbReference>
<keyword evidence="4" id="KW-1133">Transmembrane helix</keyword>
<dbReference type="NCBIfam" id="TIGR01730">
    <property type="entry name" value="RND_mfp"/>
    <property type="match status" value="1"/>
</dbReference>
<organism evidence="9 10">
    <name type="scientific">Granulibacter bethesdensis</name>
    <dbReference type="NCBI Taxonomy" id="364410"/>
    <lineage>
        <taxon>Bacteria</taxon>
        <taxon>Pseudomonadati</taxon>
        <taxon>Pseudomonadota</taxon>
        <taxon>Alphaproteobacteria</taxon>
        <taxon>Acetobacterales</taxon>
        <taxon>Acetobacteraceae</taxon>
        <taxon>Granulibacter</taxon>
    </lineage>
</organism>
<evidence type="ECO:0000259" key="5">
    <source>
        <dbReference type="Pfam" id="PF25876"/>
    </source>
</evidence>
<dbReference type="Gene3D" id="2.40.30.170">
    <property type="match status" value="1"/>
</dbReference>
<feature type="domain" description="Multidrug resistance protein MdtA-like C-terminal permuted SH3" evidence="8">
    <location>
        <begin position="350"/>
        <end position="409"/>
    </location>
</feature>
<comment type="similarity">
    <text evidence="2">Belongs to the membrane fusion protein (MFP) (TC 8.A.1) family.</text>
</comment>
<feature type="domain" description="Multidrug resistance protein MdtA-like alpha-helical hairpin" evidence="5">
    <location>
        <begin position="140"/>
        <end position="209"/>
    </location>
</feature>
<keyword evidence="4" id="KW-0812">Transmembrane</keyword>
<keyword evidence="4" id="KW-0472">Membrane</keyword>
<dbReference type="Pfam" id="PF25917">
    <property type="entry name" value="BSH_RND"/>
    <property type="match status" value="1"/>
</dbReference>
<dbReference type="Pfam" id="PF25967">
    <property type="entry name" value="RND-MFP_C"/>
    <property type="match status" value="1"/>
</dbReference>
<evidence type="ECO:0000259" key="6">
    <source>
        <dbReference type="Pfam" id="PF25917"/>
    </source>
</evidence>
<dbReference type="InterPro" id="IPR058627">
    <property type="entry name" value="MdtA-like_C"/>
</dbReference>
<dbReference type="Gene3D" id="2.40.420.20">
    <property type="match status" value="1"/>
</dbReference>
<dbReference type="Gene3D" id="2.40.50.100">
    <property type="match status" value="1"/>
</dbReference>
<feature type="region of interest" description="Disordered" evidence="3">
    <location>
        <begin position="1"/>
        <end position="25"/>
    </location>
</feature>
<feature type="transmembrane region" description="Helical" evidence="4">
    <location>
        <begin position="29"/>
        <end position="47"/>
    </location>
</feature>
<evidence type="ECO:0000313" key="9">
    <source>
        <dbReference type="EMBL" id="AHJ63425.1"/>
    </source>
</evidence>
<feature type="region of interest" description="Disordered" evidence="3">
    <location>
        <begin position="416"/>
        <end position="435"/>
    </location>
</feature>
<dbReference type="Proteomes" id="UP000019438">
    <property type="component" value="Chromosome"/>
</dbReference>